<feature type="region of interest" description="Disordered" evidence="1">
    <location>
        <begin position="64"/>
        <end position="86"/>
    </location>
</feature>
<organism evidence="2 3">
    <name type="scientific">Characodon lateralis</name>
    <dbReference type="NCBI Taxonomy" id="208331"/>
    <lineage>
        <taxon>Eukaryota</taxon>
        <taxon>Metazoa</taxon>
        <taxon>Chordata</taxon>
        <taxon>Craniata</taxon>
        <taxon>Vertebrata</taxon>
        <taxon>Euteleostomi</taxon>
        <taxon>Actinopterygii</taxon>
        <taxon>Neopterygii</taxon>
        <taxon>Teleostei</taxon>
        <taxon>Neoteleostei</taxon>
        <taxon>Acanthomorphata</taxon>
        <taxon>Ovalentaria</taxon>
        <taxon>Atherinomorphae</taxon>
        <taxon>Cyprinodontiformes</taxon>
        <taxon>Goodeidae</taxon>
        <taxon>Characodon</taxon>
    </lineage>
</organism>
<name>A0ABU7CN31_9TELE</name>
<comment type="caution">
    <text evidence="2">The sequence shown here is derived from an EMBL/GenBank/DDBJ whole genome shotgun (WGS) entry which is preliminary data.</text>
</comment>
<proteinExistence type="predicted"/>
<evidence type="ECO:0000313" key="2">
    <source>
        <dbReference type="EMBL" id="MED6263551.1"/>
    </source>
</evidence>
<dbReference type="Proteomes" id="UP001352852">
    <property type="component" value="Unassembled WGS sequence"/>
</dbReference>
<gene>
    <name evidence="2" type="ORF">CHARACLAT_005640</name>
</gene>
<evidence type="ECO:0000256" key="1">
    <source>
        <dbReference type="SAM" id="MobiDB-lite"/>
    </source>
</evidence>
<accession>A0ABU7CN31</accession>
<keyword evidence="3" id="KW-1185">Reference proteome</keyword>
<reference evidence="2 3" key="1">
    <citation type="submission" date="2021-06" db="EMBL/GenBank/DDBJ databases">
        <authorList>
            <person name="Palmer J.M."/>
        </authorList>
    </citation>
    <scope>NUCLEOTIDE SEQUENCE [LARGE SCALE GENOMIC DNA]</scope>
    <source>
        <strain evidence="2 3">CL_MEX2019</strain>
        <tissue evidence="2">Muscle</tissue>
    </source>
</reference>
<protein>
    <submittedName>
        <fullName evidence="2">Uncharacterized protein</fullName>
    </submittedName>
</protein>
<sequence length="126" mass="13569">MAGVEEDVKAWGVGGRSEEKPLQKAGWVMWRRVWGGGRATSATLSRRIGGVVKVLSTCPELRRGKGALKARGQANAPTSRRGGRRARIHHESLQGTGQVTGVVVGHDTADHQSSAEKQEIMCMKVL</sequence>
<dbReference type="EMBL" id="JAHUTJ010000277">
    <property type="protein sequence ID" value="MED6263551.1"/>
    <property type="molecule type" value="Genomic_DNA"/>
</dbReference>
<evidence type="ECO:0000313" key="3">
    <source>
        <dbReference type="Proteomes" id="UP001352852"/>
    </source>
</evidence>